<feature type="domain" description="RWD" evidence="13">
    <location>
        <begin position="37"/>
        <end position="146"/>
    </location>
</feature>
<dbReference type="CDD" id="cd14046">
    <property type="entry name" value="STKc_EIF2AK4_GCN2_rpt2"/>
    <property type="match status" value="1"/>
</dbReference>
<comment type="caution">
    <text evidence="14">The sequence shown here is derived from an EMBL/GenBank/DDBJ whole genome shotgun (WGS) entry which is preliminary data.</text>
</comment>
<keyword evidence="4 10" id="KW-0547">Nucleotide-binding</keyword>
<dbReference type="Gene3D" id="3.10.110.10">
    <property type="entry name" value="Ubiquitin Conjugating Enzyme"/>
    <property type="match status" value="1"/>
</dbReference>
<dbReference type="SUPFAM" id="SSF56112">
    <property type="entry name" value="Protein kinase-like (PK-like)"/>
    <property type="match status" value="1"/>
</dbReference>
<dbReference type="GO" id="GO:0005524">
    <property type="term" value="F:ATP binding"/>
    <property type="evidence" value="ECO:0007669"/>
    <property type="project" value="UniProtKB-UniRule"/>
</dbReference>
<dbReference type="InterPro" id="IPR041715">
    <property type="entry name" value="HisRS-like_core"/>
</dbReference>
<dbReference type="Gene3D" id="1.10.510.10">
    <property type="entry name" value="Transferase(Phosphotransferase) domain 1"/>
    <property type="match status" value="1"/>
</dbReference>
<comment type="catalytic activity">
    <reaction evidence="8">
        <text>L-threonyl-[protein] + ATP = O-phospho-L-threonyl-[protein] + ADP + H(+)</text>
        <dbReference type="Rhea" id="RHEA:46608"/>
        <dbReference type="Rhea" id="RHEA-COMP:11060"/>
        <dbReference type="Rhea" id="RHEA-COMP:11605"/>
        <dbReference type="ChEBI" id="CHEBI:15378"/>
        <dbReference type="ChEBI" id="CHEBI:30013"/>
        <dbReference type="ChEBI" id="CHEBI:30616"/>
        <dbReference type="ChEBI" id="CHEBI:61977"/>
        <dbReference type="ChEBI" id="CHEBI:456216"/>
        <dbReference type="EC" id="2.7.11.1"/>
    </reaction>
</comment>
<dbReference type="PROSITE" id="PS50011">
    <property type="entry name" value="PROTEIN_KINASE_DOM"/>
    <property type="match status" value="1"/>
</dbReference>
<feature type="compositionally biased region" description="Basic residues" evidence="11">
    <location>
        <begin position="1"/>
        <end position="18"/>
    </location>
</feature>
<dbReference type="Pfam" id="PF12745">
    <property type="entry name" value="HGTP_anticodon2"/>
    <property type="match status" value="1"/>
</dbReference>
<keyword evidence="5" id="KW-0418">Kinase</keyword>
<dbReference type="PROSITE" id="PS50908">
    <property type="entry name" value="RWD"/>
    <property type="match status" value="1"/>
</dbReference>
<dbReference type="InterPro" id="IPR036621">
    <property type="entry name" value="Anticodon-bd_dom_sf"/>
</dbReference>
<dbReference type="FunFam" id="3.10.110.10:FF:000050">
    <property type="entry name" value="eIF-2-alpha kinase GCN2"/>
    <property type="match status" value="1"/>
</dbReference>
<evidence type="ECO:0000259" key="13">
    <source>
        <dbReference type="PROSITE" id="PS50908"/>
    </source>
</evidence>
<evidence type="ECO:0000256" key="11">
    <source>
        <dbReference type="SAM" id="MobiDB-lite"/>
    </source>
</evidence>
<dbReference type="InterPro" id="IPR045864">
    <property type="entry name" value="aa-tRNA-synth_II/BPL/LPL"/>
</dbReference>
<evidence type="ECO:0000256" key="4">
    <source>
        <dbReference type="ARBA" id="ARBA00022741"/>
    </source>
</evidence>
<dbReference type="GO" id="GO:0051246">
    <property type="term" value="P:regulation of protein metabolic process"/>
    <property type="evidence" value="ECO:0007669"/>
    <property type="project" value="UniProtKB-ARBA"/>
</dbReference>
<dbReference type="Proteomes" id="UP001177140">
    <property type="component" value="Unassembled WGS sequence"/>
</dbReference>
<dbReference type="InterPro" id="IPR008266">
    <property type="entry name" value="Tyr_kinase_AS"/>
</dbReference>
<dbReference type="SUPFAM" id="SSF54495">
    <property type="entry name" value="UBC-like"/>
    <property type="match status" value="1"/>
</dbReference>
<dbReference type="PROSITE" id="PS00107">
    <property type="entry name" value="PROTEIN_KINASE_ATP"/>
    <property type="match status" value="1"/>
</dbReference>
<gene>
    <name evidence="14" type="ORF">MKW94_024236</name>
</gene>
<dbReference type="GO" id="GO:0005739">
    <property type="term" value="C:mitochondrion"/>
    <property type="evidence" value="ECO:0007669"/>
    <property type="project" value="TreeGrafter"/>
</dbReference>
<dbReference type="PANTHER" id="PTHR11476">
    <property type="entry name" value="HISTIDYL-TRNA SYNTHETASE"/>
    <property type="match status" value="1"/>
</dbReference>
<evidence type="ECO:0000259" key="12">
    <source>
        <dbReference type="PROSITE" id="PS50011"/>
    </source>
</evidence>
<dbReference type="PROSITE" id="PS00109">
    <property type="entry name" value="PROTEIN_KINASE_TYR"/>
    <property type="match status" value="1"/>
</dbReference>
<comment type="catalytic activity">
    <reaction evidence="9">
        <text>L-seryl-[protein] + ATP = O-phospho-L-seryl-[protein] + ADP + H(+)</text>
        <dbReference type="Rhea" id="RHEA:17989"/>
        <dbReference type="Rhea" id="RHEA-COMP:9863"/>
        <dbReference type="Rhea" id="RHEA-COMP:11604"/>
        <dbReference type="ChEBI" id="CHEBI:15378"/>
        <dbReference type="ChEBI" id="CHEBI:29999"/>
        <dbReference type="ChEBI" id="CHEBI:30616"/>
        <dbReference type="ChEBI" id="CHEBI:83421"/>
        <dbReference type="ChEBI" id="CHEBI:456216"/>
        <dbReference type="EC" id="2.7.11.1"/>
    </reaction>
</comment>
<dbReference type="Pfam" id="PF05773">
    <property type="entry name" value="RWD"/>
    <property type="match status" value="1"/>
</dbReference>
<dbReference type="GO" id="GO:0006427">
    <property type="term" value="P:histidyl-tRNA aminoacylation"/>
    <property type="evidence" value="ECO:0007669"/>
    <property type="project" value="TreeGrafter"/>
</dbReference>
<dbReference type="AlphaFoldDB" id="A0AA42B5M6"/>
<evidence type="ECO:0000256" key="3">
    <source>
        <dbReference type="ARBA" id="ARBA00022679"/>
    </source>
</evidence>
<evidence type="ECO:0000256" key="10">
    <source>
        <dbReference type="PROSITE-ProRule" id="PRU10141"/>
    </source>
</evidence>
<dbReference type="Gene3D" id="3.40.50.800">
    <property type="entry name" value="Anticodon-binding domain"/>
    <property type="match status" value="1"/>
</dbReference>
<feature type="domain" description="Protein kinase" evidence="12">
    <location>
        <begin position="432"/>
        <end position="749"/>
    </location>
</feature>
<keyword evidence="15" id="KW-1185">Reference proteome</keyword>
<sequence>MGKKKKKSGHGGRGGRKNKGSDDHASFNSLDSELISEELTALQAIYYDDIKVVSEAPPLFTINLRPYSKDIVSEELDVSALLSVRCLPGYPYKCPKLKITPENDLTKEDADKLLSLLNDQAIFNAREGRVMIHNLVVAAQEFLSEIVPLGQSNETVQSGMVDDRDQLLQGDVAVTCENKRSSRGPFVCGLIDLFSGYGESWDWGDGTAKSGRNSLLPVQTSDVFTVGYKVQERQSLLNENALASQVPKQGLMKQPIAIHAIKEESEDDNKGSYTTDSSESLVEDSSSSDSVFGNQDLKFLIEDKQKTEVNDSDLEDISSDSQSSTSAIDGEGAQSVKKDLILAHLLRVACASKGPLADALPEITSELYDLGIFSERVRDLATKPPSVFNKAFDDLFQKHMVSSPNSQFWKPALDLGGPAASSLPSSRYLNDFEEVSSLGHGGFGYVALCKNKLDGRQYAVKKIRLKDKSLPVNDRILREVATLSRLQHQHVVRYYQAWFETEIGGACGGRGSAWGSMTAGSSSYSNMGTNSANAMGPDNKSESTYLYIQMEYCPRTMRQVFESYSSLFGKDFAWHLFRQIVEGLAHIHAQGIIHRDLTPSNIFFDARNDIKIGDFGLAKFLKLEQMDQDALFPTDTTGVSVDGTGQVGTYFYTAPEIEQGWPKIDEKVDMYSLGVVFFELWHPFGTAMERYKVLMDLKQNGLLPPSWAAEFPEQEALLRLLMSPSPSDRPSATELLQNVLPPRMEDEWLDDILRAMQSPEDTRVYEKVVKKIFDEERLMTRSHRQHGVGVKLHRDESSFIQYTELDTEHRDYVVDTAKEVFRHHGGKRMEITPVRLLDDYHEFDRDAVKLLSQEGDMLELCRELRLPFANWVMTNQISSFKRYEVSSVYRKAVGHSTPNRYLQGDFDIIGGASALTEAEVIKVVMDILTRFFQPELCHIRLNNADLLDAIWNWVGIEVELRESVARVLSVLGRFNPQTSQRKSKWATIWKQLTKGLNLPEVVYNRLRTVDSRFCGVADKVLPRLLGALAPDKNTRKALDELSALSGYLRDWKIEKNVYIDALMPPLENYHREMFFQIFFQSQSQSEATLVAVGGRYDHLLHQLRDYDYKSNAPGAVGTSLALETIFHQSPIETRPPRNEAGIHVLVCSRGGGGLLKERMELSAELWQENIKAEFVLMLDPSLTEQYEYANEHDIKFLVIITETGLAQTGFIKVRHLELKKEKEVERENLVKFLNGATARNLTIWN</sequence>
<keyword evidence="3" id="KW-0808">Transferase</keyword>
<keyword evidence="7" id="KW-0648">Protein biosynthesis</keyword>
<dbReference type="CDD" id="cd23818">
    <property type="entry name" value="RWD_RNF25"/>
    <property type="match status" value="1"/>
</dbReference>
<reference evidence="14" key="1">
    <citation type="submission" date="2022-03" db="EMBL/GenBank/DDBJ databases">
        <title>A functionally conserved STORR gene fusion in Papaver species that diverged 16.8 million years ago.</title>
        <authorList>
            <person name="Catania T."/>
        </authorList>
    </citation>
    <scope>NUCLEOTIDE SEQUENCE</scope>
    <source>
        <strain evidence="14">S-191538</strain>
    </source>
</reference>
<evidence type="ECO:0000256" key="6">
    <source>
        <dbReference type="ARBA" id="ARBA00022840"/>
    </source>
</evidence>
<protein>
    <recommendedName>
        <fullName evidence="1">non-specific serine/threonine protein kinase</fullName>
        <ecNumber evidence="1">2.7.11.1</ecNumber>
    </recommendedName>
</protein>
<dbReference type="InterPro" id="IPR017441">
    <property type="entry name" value="Protein_kinase_ATP_BS"/>
</dbReference>
<dbReference type="Gene3D" id="3.30.930.10">
    <property type="entry name" value="Bira Bifunctional Protein, Domain 2"/>
    <property type="match status" value="1"/>
</dbReference>
<dbReference type="GO" id="GO:0032543">
    <property type="term" value="P:mitochondrial translation"/>
    <property type="evidence" value="ECO:0007669"/>
    <property type="project" value="TreeGrafter"/>
</dbReference>
<dbReference type="PANTHER" id="PTHR11476:SF10">
    <property type="entry name" value="NON-SPECIFIC SERINE_THREONINE PROTEIN KINASE"/>
    <property type="match status" value="1"/>
</dbReference>
<dbReference type="FunFam" id="3.30.200.20:FF:000304">
    <property type="entry name" value="eIF-2-alpha kinase GCN2"/>
    <property type="match status" value="1"/>
</dbReference>
<dbReference type="SUPFAM" id="SSF55681">
    <property type="entry name" value="Class II aaRS and biotin synthetases"/>
    <property type="match status" value="1"/>
</dbReference>
<evidence type="ECO:0000256" key="2">
    <source>
        <dbReference type="ARBA" id="ARBA00022527"/>
    </source>
</evidence>
<evidence type="ECO:0000256" key="7">
    <source>
        <dbReference type="ARBA" id="ARBA00022917"/>
    </source>
</evidence>
<dbReference type="InterPro" id="IPR011009">
    <property type="entry name" value="Kinase-like_dom_sf"/>
</dbReference>
<dbReference type="InterPro" id="IPR024435">
    <property type="entry name" value="HisRS-related_dom"/>
</dbReference>
<dbReference type="Pfam" id="PF00069">
    <property type="entry name" value="Pkinase"/>
    <property type="match status" value="1"/>
</dbReference>
<evidence type="ECO:0000256" key="1">
    <source>
        <dbReference type="ARBA" id="ARBA00012513"/>
    </source>
</evidence>
<feature type="binding site" evidence="10">
    <location>
        <position position="462"/>
    </location>
    <ligand>
        <name>ATP</name>
        <dbReference type="ChEBI" id="CHEBI:30616"/>
    </ligand>
</feature>
<keyword evidence="2" id="KW-0723">Serine/threonine-protein kinase</keyword>
<feature type="region of interest" description="Disordered" evidence="11">
    <location>
        <begin position="1"/>
        <end position="25"/>
    </location>
</feature>
<dbReference type="SMART" id="SM00591">
    <property type="entry name" value="RWD"/>
    <property type="match status" value="1"/>
</dbReference>
<dbReference type="InterPro" id="IPR006575">
    <property type="entry name" value="RWD_dom"/>
</dbReference>
<name>A0AA42B5M6_PAPNU</name>
<dbReference type="FunFam" id="1.10.510.10:FF:000539">
    <property type="entry name" value="eIF-2-alpha kinase GCN2"/>
    <property type="match status" value="1"/>
</dbReference>
<dbReference type="GO" id="GO:0004821">
    <property type="term" value="F:histidine-tRNA ligase activity"/>
    <property type="evidence" value="ECO:0007669"/>
    <property type="project" value="TreeGrafter"/>
</dbReference>
<dbReference type="Gene3D" id="3.30.200.20">
    <property type="entry name" value="Phosphorylase Kinase, domain 1"/>
    <property type="match status" value="1"/>
</dbReference>
<keyword evidence="6 10" id="KW-0067">ATP-binding</keyword>
<proteinExistence type="predicted"/>
<feature type="region of interest" description="Disordered" evidence="11">
    <location>
        <begin position="310"/>
        <end position="330"/>
    </location>
</feature>
<dbReference type="InterPro" id="IPR016135">
    <property type="entry name" value="UBQ-conjugating_enzyme/RWD"/>
</dbReference>
<evidence type="ECO:0000313" key="15">
    <source>
        <dbReference type="Proteomes" id="UP001177140"/>
    </source>
</evidence>
<dbReference type="InterPro" id="IPR000719">
    <property type="entry name" value="Prot_kinase_dom"/>
</dbReference>
<evidence type="ECO:0000256" key="5">
    <source>
        <dbReference type="ARBA" id="ARBA00022777"/>
    </source>
</evidence>
<dbReference type="GO" id="GO:0033554">
    <property type="term" value="P:cellular response to stress"/>
    <property type="evidence" value="ECO:0007669"/>
    <property type="project" value="UniProtKB-ARBA"/>
</dbReference>
<dbReference type="Pfam" id="PF13393">
    <property type="entry name" value="tRNA-synt_His"/>
    <property type="match status" value="1"/>
</dbReference>
<feature type="compositionally biased region" description="Low complexity" evidence="11">
    <location>
        <begin position="276"/>
        <end position="290"/>
    </location>
</feature>
<dbReference type="EC" id="2.7.11.1" evidence="1"/>
<evidence type="ECO:0000256" key="8">
    <source>
        <dbReference type="ARBA" id="ARBA00047899"/>
    </source>
</evidence>
<feature type="compositionally biased region" description="Low complexity" evidence="11">
    <location>
        <begin position="319"/>
        <end position="329"/>
    </location>
</feature>
<dbReference type="GO" id="GO:0003723">
    <property type="term" value="F:RNA binding"/>
    <property type="evidence" value="ECO:0007669"/>
    <property type="project" value="TreeGrafter"/>
</dbReference>
<dbReference type="GO" id="GO:0010468">
    <property type="term" value="P:regulation of gene expression"/>
    <property type="evidence" value="ECO:0007669"/>
    <property type="project" value="UniProtKB-ARBA"/>
</dbReference>
<evidence type="ECO:0000313" key="14">
    <source>
        <dbReference type="EMBL" id="MCL7051376.1"/>
    </source>
</evidence>
<dbReference type="GO" id="GO:0004674">
    <property type="term" value="F:protein serine/threonine kinase activity"/>
    <property type="evidence" value="ECO:0007669"/>
    <property type="project" value="UniProtKB-KW"/>
</dbReference>
<evidence type="ECO:0000256" key="9">
    <source>
        <dbReference type="ARBA" id="ARBA00048679"/>
    </source>
</evidence>
<dbReference type="GO" id="GO:0005829">
    <property type="term" value="C:cytosol"/>
    <property type="evidence" value="ECO:0007669"/>
    <property type="project" value="TreeGrafter"/>
</dbReference>
<dbReference type="SUPFAM" id="SSF52954">
    <property type="entry name" value="Class II aaRS ABD-related"/>
    <property type="match status" value="1"/>
</dbReference>
<dbReference type="EMBL" id="JAJJMA010337839">
    <property type="protein sequence ID" value="MCL7051376.1"/>
    <property type="molecule type" value="Genomic_DNA"/>
</dbReference>
<dbReference type="FunFam" id="3.40.50.800:FF:000012">
    <property type="entry name" value="Histidine--tRNA ligase, cytoplasmic"/>
    <property type="match status" value="1"/>
</dbReference>
<dbReference type="GO" id="GO:0009893">
    <property type="term" value="P:positive regulation of metabolic process"/>
    <property type="evidence" value="ECO:0007669"/>
    <property type="project" value="UniProtKB-ARBA"/>
</dbReference>
<feature type="region of interest" description="Disordered" evidence="11">
    <location>
        <begin position="262"/>
        <end position="290"/>
    </location>
</feature>
<accession>A0AA42B5M6</accession>
<organism evidence="14 15">
    <name type="scientific">Papaver nudicaule</name>
    <name type="common">Iceland poppy</name>
    <dbReference type="NCBI Taxonomy" id="74823"/>
    <lineage>
        <taxon>Eukaryota</taxon>
        <taxon>Viridiplantae</taxon>
        <taxon>Streptophyta</taxon>
        <taxon>Embryophyta</taxon>
        <taxon>Tracheophyta</taxon>
        <taxon>Spermatophyta</taxon>
        <taxon>Magnoliopsida</taxon>
        <taxon>Ranunculales</taxon>
        <taxon>Papaveraceae</taxon>
        <taxon>Papaveroideae</taxon>
        <taxon>Papaver</taxon>
    </lineage>
</organism>